<dbReference type="GO" id="GO:0016791">
    <property type="term" value="F:phosphatase activity"/>
    <property type="evidence" value="ECO:0007669"/>
    <property type="project" value="UniProtKB-ARBA"/>
</dbReference>
<keyword evidence="1" id="KW-0378">Hydrolase</keyword>
<dbReference type="SUPFAM" id="SSF56784">
    <property type="entry name" value="HAD-like"/>
    <property type="match status" value="1"/>
</dbReference>
<gene>
    <name evidence="1" type="ORF">NFC81_14785</name>
</gene>
<dbReference type="AlphaFoldDB" id="A0AB38YFX0"/>
<dbReference type="NCBIfam" id="TIGR01484">
    <property type="entry name" value="HAD-SF-IIB"/>
    <property type="match status" value="1"/>
</dbReference>
<accession>A0AB38YFX0</accession>
<dbReference type="RefSeq" id="WP_304995244.1">
    <property type="nucleotide sequence ID" value="NZ_CP101717.1"/>
</dbReference>
<dbReference type="InterPro" id="IPR036412">
    <property type="entry name" value="HAD-like_sf"/>
</dbReference>
<dbReference type="Gene3D" id="3.40.50.1000">
    <property type="entry name" value="HAD superfamily/HAD-like"/>
    <property type="match status" value="2"/>
</dbReference>
<proteinExistence type="predicted"/>
<evidence type="ECO:0000313" key="1">
    <source>
        <dbReference type="EMBL" id="WLD57961.1"/>
    </source>
</evidence>
<name>A0AB38YFX0_9GAMM</name>
<dbReference type="Pfam" id="PF08282">
    <property type="entry name" value="Hydrolase_3"/>
    <property type="match status" value="1"/>
</dbReference>
<dbReference type="EMBL" id="CP101717">
    <property type="protein sequence ID" value="WLD57961.1"/>
    <property type="molecule type" value="Genomic_DNA"/>
</dbReference>
<protein>
    <submittedName>
        <fullName evidence="1">HAD-IIB family hydrolase</fullName>
    </submittedName>
</protein>
<reference evidence="1" key="1">
    <citation type="submission" date="2022-07" db="EMBL/GenBank/DDBJ databases">
        <title>Complete genome sequence of Salinispirillum sp. LH10-3-1 capable of multiple carbohydrate inversion isolated from a soda lake.</title>
        <authorList>
            <person name="Liu J."/>
            <person name="Zhai Y."/>
            <person name="Zhang H."/>
            <person name="Yang H."/>
            <person name="Qu J."/>
            <person name="Li J."/>
        </authorList>
    </citation>
    <scope>NUCLEOTIDE SEQUENCE</scope>
    <source>
        <strain evidence="1">LH 10-3-1</strain>
    </source>
</reference>
<organism evidence="1">
    <name type="scientific">Salinispirillum sp. LH 10-3-1</name>
    <dbReference type="NCBI Taxonomy" id="2952525"/>
    <lineage>
        <taxon>Bacteria</taxon>
        <taxon>Pseudomonadati</taxon>
        <taxon>Pseudomonadota</taxon>
        <taxon>Gammaproteobacteria</taxon>
        <taxon>Oceanospirillales</taxon>
        <taxon>Saccharospirillaceae</taxon>
        <taxon>Salinispirillum</taxon>
    </lineage>
</organism>
<sequence length="258" mass="28610">MSVQDVNLAAVRFLFTDVDDTLTTAGQLLPETYAALWALARSGVQIVPITGGCAGWCDQIARTWPVAGVIGEGGAFYVRRDASHHLHWQYWRSAAEHQADQQAILASIQQLPVSYPLVLAKDQSFRHVDVAIDYNQDSQLTIEQADEVCALLRQEGFNAKRSSIHINVWRGDFNKCAMAQRMLRDVFKLSSAEMQAQVCFIGDAPNDESMFEFFPISVGVANIKPHLTTMQHHPAVITQAPSGLGVVELAQHWLAQRP</sequence>
<dbReference type="InterPro" id="IPR023214">
    <property type="entry name" value="HAD_sf"/>
</dbReference>
<dbReference type="GO" id="GO:0000287">
    <property type="term" value="F:magnesium ion binding"/>
    <property type="evidence" value="ECO:0007669"/>
    <property type="project" value="UniProtKB-ARBA"/>
</dbReference>
<dbReference type="InterPro" id="IPR006379">
    <property type="entry name" value="HAD-SF_hydro_IIB"/>
</dbReference>